<keyword evidence="5 7" id="KW-0472">Membrane</keyword>
<accession>A0A3A1WL49</accession>
<dbReference type="PANTHER" id="PTHR35007">
    <property type="entry name" value="INTEGRAL MEMBRANE PROTEIN-RELATED"/>
    <property type="match status" value="1"/>
</dbReference>
<feature type="transmembrane region" description="Helical" evidence="7">
    <location>
        <begin position="297"/>
        <end position="323"/>
    </location>
</feature>
<feature type="domain" description="Type II secretion system protein GspF" evidence="8">
    <location>
        <begin position="166"/>
        <end position="289"/>
    </location>
</feature>
<sequence>MIAIAFVALATIALGALTYAILEPRLQVEKNARSRLGQYKQSESDALAKRQARDRMQEVAKRRKSIQSSLDDLDSKQKAKSRHARNATIDRRIVQAGLKLSMRAFVLASVGLGVVMALVALVCGAPLLVAAGIGIVGGLGVPRWLLGFLRKRRQKKFVDEFANAVDVVVRGIRSGLPLNDTLRMVAAETPEPVRSEFARVVEGLQMGLSMTEAVERLYQNMPLAETNFFAIVVSIQSQAGGNLGEALSNLSRVLRERKRMKGKIQAMSMEAKASGAIIGALPFIVGFLVYLTSPDYISILFTTSSGNLVLVCAGIWMSVGIVVMRNMINFDF</sequence>
<feature type="transmembrane region" description="Helical" evidence="7">
    <location>
        <begin position="6"/>
        <end position="22"/>
    </location>
</feature>
<dbReference type="PANTHER" id="PTHR35007:SF1">
    <property type="entry name" value="PILUS ASSEMBLY PROTEIN"/>
    <property type="match status" value="1"/>
</dbReference>
<dbReference type="Pfam" id="PF00482">
    <property type="entry name" value="T2SSF"/>
    <property type="match status" value="1"/>
</dbReference>
<dbReference type="Gene3D" id="1.20.81.30">
    <property type="entry name" value="Type II secretion system (T2SS), domain F"/>
    <property type="match status" value="1"/>
</dbReference>
<keyword evidence="4 7" id="KW-1133">Transmembrane helix</keyword>
<evidence type="ECO:0000313" key="10">
    <source>
        <dbReference type="Proteomes" id="UP000265750"/>
    </source>
</evidence>
<dbReference type="InterPro" id="IPR042094">
    <property type="entry name" value="T2SS_GspF_sf"/>
</dbReference>
<evidence type="ECO:0000256" key="2">
    <source>
        <dbReference type="ARBA" id="ARBA00022475"/>
    </source>
</evidence>
<keyword evidence="10" id="KW-1185">Reference proteome</keyword>
<evidence type="ECO:0000256" key="4">
    <source>
        <dbReference type="ARBA" id="ARBA00022989"/>
    </source>
</evidence>
<reference evidence="10" key="1">
    <citation type="submission" date="2018-09" db="EMBL/GenBank/DDBJ databases">
        <authorList>
            <person name="Tuo L."/>
        </authorList>
    </citation>
    <scope>NUCLEOTIDE SEQUENCE [LARGE SCALE GENOMIC DNA]</scope>
    <source>
        <strain evidence="10">M2BS4Y-1</strain>
    </source>
</reference>
<evidence type="ECO:0000259" key="8">
    <source>
        <dbReference type="Pfam" id="PF00482"/>
    </source>
</evidence>
<feature type="transmembrane region" description="Helical" evidence="7">
    <location>
        <begin position="100"/>
        <end position="121"/>
    </location>
</feature>
<dbReference type="OrthoDB" id="9803381at2"/>
<dbReference type="Proteomes" id="UP000265750">
    <property type="component" value="Unassembled WGS sequence"/>
</dbReference>
<feature type="region of interest" description="Disordered" evidence="6">
    <location>
        <begin position="63"/>
        <end position="84"/>
    </location>
</feature>
<dbReference type="EMBL" id="QYRN01000005">
    <property type="protein sequence ID" value="RIY00959.1"/>
    <property type="molecule type" value="Genomic_DNA"/>
</dbReference>
<evidence type="ECO:0000256" key="6">
    <source>
        <dbReference type="SAM" id="MobiDB-lite"/>
    </source>
</evidence>
<evidence type="ECO:0000256" key="3">
    <source>
        <dbReference type="ARBA" id="ARBA00022692"/>
    </source>
</evidence>
<keyword evidence="2" id="KW-1003">Cell membrane</keyword>
<name>A0A3A1WL49_9HYPH</name>
<comment type="caution">
    <text evidence="9">The sequence shown here is derived from an EMBL/GenBank/DDBJ whole genome shotgun (WGS) entry which is preliminary data.</text>
</comment>
<dbReference type="AlphaFoldDB" id="A0A3A1WL49"/>
<dbReference type="RefSeq" id="WP_119540161.1">
    <property type="nucleotide sequence ID" value="NZ_QYRN01000005.1"/>
</dbReference>
<gene>
    <name evidence="9" type="ORF">D3218_11215</name>
</gene>
<evidence type="ECO:0000256" key="7">
    <source>
        <dbReference type="SAM" id="Phobius"/>
    </source>
</evidence>
<feature type="transmembrane region" description="Helical" evidence="7">
    <location>
        <begin position="127"/>
        <end position="146"/>
    </location>
</feature>
<dbReference type="GO" id="GO:0005886">
    <property type="term" value="C:plasma membrane"/>
    <property type="evidence" value="ECO:0007669"/>
    <property type="project" value="UniProtKB-SubCell"/>
</dbReference>
<dbReference type="InterPro" id="IPR018076">
    <property type="entry name" value="T2SS_GspF_dom"/>
</dbReference>
<evidence type="ECO:0000256" key="5">
    <source>
        <dbReference type="ARBA" id="ARBA00023136"/>
    </source>
</evidence>
<feature type="transmembrane region" description="Helical" evidence="7">
    <location>
        <begin position="273"/>
        <end position="291"/>
    </location>
</feature>
<protein>
    <submittedName>
        <fullName evidence="9">Pilus assembly protein</fullName>
    </submittedName>
</protein>
<evidence type="ECO:0000313" key="9">
    <source>
        <dbReference type="EMBL" id="RIY00959.1"/>
    </source>
</evidence>
<comment type="subcellular location">
    <subcellularLocation>
        <location evidence="1">Cell membrane</location>
        <topology evidence="1">Multi-pass membrane protein</topology>
    </subcellularLocation>
</comment>
<keyword evidence="3 7" id="KW-0812">Transmembrane</keyword>
<proteinExistence type="predicted"/>
<organism evidence="9 10">
    <name type="scientific">Aureimonas flava</name>
    <dbReference type="NCBI Taxonomy" id="2320271"/>
    <lineage>
        <taxon>Bacteria</taxon>
        <taxon>Pseudomonadati</taxon>
        <taxon>Pseudomonadota</taxon>
        <taxon>Alphaproteobacteria</taxon>
        <taxon>Hyphomicrobiales</taxon>
        <taxon>Aurantimonadaceae</taxon>
        <taxon>Aureimonas</taxon>
    </lineage>
</organism>
<evidence type="ECO:0000256" key="1">
    <source>
        <dbReference type="ARBA" id="ARBA00004651"/>
    </source>
</evidence>